<dbReference type="OrthoDB" id="2433175at2759"/>
<keyword evidence="3" id="KW-1185">Reference proteome</keyword>
<name>A0A9P6IZB6_MORAP</name>
<dbReference type="EMBL" id="JAAAHY010000974">
    <property type="protein sequence ID" value="KAF9954385.1"/>
    <property type="molecule type" value="Genomic_DNA"/>
</dbReference>
<accession>A0A9P6IZB6</accession>
<sequence>MDLTNNLFEKPLFQAIASVLEQHESNSRGIVSSSAASYTHRNAPQGITCKCARDQQEQHGPETINSAFGAEDLPTSEATVGPPYDVHFYHADQDPTQSKAIAAHQEVLSVFPKLESFIFNAVTGRSIMRAEQELRSIGSSQAGNQSQSPVVIDISHFSYDAFRALIVYVYTGDFNLALSYVTRSQSSPPPSPPRWIHVRHEGAGDQFLDLYELRELLLICGLFDVHGLRYACIGTALSSLSAENAVFMLVHLGRDVEEIKRTAVAFIKDHFEDMAGQAKTLDKLFGEYKNQDCSDLVEEIKEAMARTP</sequence>
<organism evidence="2 3">
    <name type="scientific">Mortierella alpina</name>
    <name type="common">Oleaginous fungus</name>
    <name type="synonym">Mortierella renispora</name>
    <dbReference type="NCBI Taxonomy" id="64518"/>
    <lineage>
        <taxon>Eukaryota</taxon>
        <taxon>Fungi</taxon>
        <taxon>Fungi incertae sedis</taxon>
        <taxon>Mucoromycota</taxon>
        <taxon>Mortierellomycotina</taxon>
        <taxon>Mortierellomycetes</taxon>
        <taxon>Mortierellales</taxon>
        <taxon>Mortierellaceae</taxon>
        <taxon>Mortierella</taxon>
    </lineage>
</organism>
<dbReference type="InterPro" id="IPR011333">
    <property type="entry name" value="SKP1/BTB/POZ_sf"/>
</dbReference>
<feature type="domain" description="BTB" evidence="1">
    <location>
        <begin position="84"/>
        <end position="178"/>
    </location>
</feature>
<protein>
    <recommendedName>
        <fullName evidence="1">BTB domain-containing protein</fullName>
    </recommendedName>
</protein>
<comment type="caution">
    <text evidence="2">The sequence shown here is derived from an EMBL/GenBank/DDBJ whole genome shotgun (WGS) entry which is preliminary data.</text>
</comment>
<dbReference type="Gene3D" id="3.30.710.10">
    <property type="entry name" value="Potassium Channel Kv1.1, Chain A"/>
    <property type="match status" value="1"/>
</dbReference>
<proteinExistence type="predicted"/>
<dbReference type="PROSITE" id="PS50097">
    <property type="entry name" value="BTB"/>
    <property type="match status" value="1"/>
</dbReference>
<dbReference type="AlphaFoldDB" id="A0A9P6IZB6"/>
<dbReference type="InterPro" id="IPR000210">
    <property type="entry name" value="BTB/POZ_dom"/>
</dbReference>
<reference evidence="2" key="1">
    <citation type="journal article" date="2020" name="Fungal Divers.">
        <title>Resolving the Mortierellaceae phylogeny through synthesis of multi-gene phylogenetics and phylogenomics.</title>
        <authorList>
            <person name="Vandepol N."/>
            <person name="Liber J."/>
            <person name="Desiro A."/>
            <person name="Na H."/>
            <person name="Kennedy M."/>
            <person name="Barry K."/>
            <person name="Grigoriev I.V."/>
            <person name="Miller A.N."/>
            <person name="O'Donnell K."/>
            <person name="Stajich J.E."/>
            <person name="Bonito G."/>
        </authorList>
    </citation>
    <scope>NUCLEOTIDE SEQUENCE</scope>
    <source>
        <strain evidence="2">CK1249</strain>
    </source>
</reference>
<gene>
    <name evidence="2" type="ORF">BGZ70_010588</name>
</gene>
<dbReference type="Proteomes" id="UP000738359">
    <property type="component" value="Unassembled WGS sequence"/>
</dbReference>
<evidence type="ECO:0000313" key="3">
    <source>
        <dbReference type="Proteomes" id="UP000738359"/>
    </source>
</evidence>
<evidence type="ECO:0000313" key="2">
    <source>
        <dbReference type="EMBL" id="KAF9954385.1"/>
    </source>
</evidence>
<evidence type="ECO:0000259" key="1">
    <source>
        <dbReference type="PROSITE" id="PS50097"/>
    </source>
</evidence>